<evidence type="ECO:0000313" key="1">
    <source>
        <dbReference type="EMBL" id="KAL2552481.1"/>
    </source>
</evidence>
<dbReference type="Pfam" id="PF11805">
    <property type="entry name" value="DUF3326"/>
    <property type="match status" value="1"/>
</dbReference>
<accession>A0ABD1WRZ9</accession>
<dbReference type="InterPro" id="IPR021763">
    <property type="entry name" value="DUF3326"/>
</dbReference>
<proteinExistence type="predicted"/>
<evidence type="ECO:0000313" key="2">
    <source>
        <dbReference type="Proteomes" id="UP001604277"/>
    </source>
</evidence>
<dbReference type="PANTHER" id="PTHR36891">
    <property type="entry name" value="OS01G0127400 PROTEIN"/>
    <property type="match status" value="1"/>
</dbReference>
<name>A0ABD1WRZ9_9LAMI</name>
<dbReference type="PANTHER" id="PTHR36891:SF1">
    <property type="entry name" value="OS01G0127400 PROTEIN"/>
    <property type="match status" value="1"/>
</dbReference>
<gene>
    <name evidence="1" type="ORF">Fot_06100</name>
</gene>
<dbReference type="EMBL" id="JBFOLJ010000002">
    <property type="protein sequence ID" value="KAL2552481.1"/>
    <property type="molecule type" value="Genomic_DNA"/>
</dbReference>
<keyword evidence="2" id="KW-1185">Reference proteome</keyword>
<reference evidence="2" key="1">
    <citation type="submission" date="2024-07" db="EMBL/GenBank/DDBJ databases">
        <title>Two chromosome-level genome assemblies of Korean endemic species Abeliophyllum distichum and Forsythia ovata (Oleaceae).</title>
        <authorList>
            <person name="Jang H."/>
        </authorList>
    </citation>
    <scope>NUCLEOTIDE SEQUENCE [LARGE SCALE GENOMIC DNA]</scope>
</reference>
<sequence>MQNKNEKTLNINPFGYNYELKNFIETKLGAPIDQLLMEFEELPIAAASIDQGIDLLAGEEAVISHLVAKNYGIPCAHAPALLPLPLSHFYVQNQVPKRFGKKSKKKSKVLS</sequence>
<organism evidence="1 2">
    <name type="scientific">Forsythia ovata</name>
    <dbReference type="NCBI Taxonomy" id="205694"/>
    <lineage>
        <taxon>Eukaryota</taxon>
        <taxon>Viridiplantae</taxon>
        <taxon>Streptophyta</taxon>
        <taxon>Embryophyta</taxon>
        <taxon>Tracheophyta</taxon>
        <taxon>Spermatophyta</taxon>
        <taxon>Magnoliopsida</taxon>
        <taxon>eudicotyledons</taxon>
        <taxon>Gunneridae</taxon>
        <taxon>Pentapetalae</taxon>
        <taxon>asterids</taxon>
        <taxon>lamiids</taxon>
        <taxon>Lamiales</taxon>
        <taxon>Oleaceae</taxon>
        <taxon>Forsythieae</taxon>
        <taxon>Forsythia</taxon>
    </lineage>
</organism>
<protein>
    <submittedName>
        <fullName evidence="1">Uncharacterized protein</fullName>
    </submittedName>
</protein>
<dbReference type="Proteomes" id="UP001604277">
    <property type="component" value="Unassembled WGS sequence"/>
</dbReference>
<dbReference type="AlphaFoldDB" id="A0ABD1WRZ9"/>
<comment type="caution">
    <text evidence="1">The sequence shown here is derived from an EMBL/GenBank/DDBJ whole genome shotgun (WGS) entry which is preliminary data.</text>
</comment>